<sequence>MISCVKSDGVATIKIQGAFDFSCHKAFSDVYEKVKSERDIRVDFSETTYLDSSALGMLILLRDHAKIKNGSVVLISPDETVNDALKMANFDRLFKIER</sequence>
<feature type="domain" description="STAS" evidence="1">
    <location>
        <begin position="1"/>
        <end position="98"/>
    </location>
</feature>
<dbReference type="PANTHER" id="PTHR33495">
    <property type="entry name" value="ANTI-SIGMA FACTOR ANTAGONIST TM_1081-RELATED-RELATED"/>
    <property type="match status" value="1"/>
</dbReference>
<dbReference type="Proteomes" id="UP000294656">
    <property type="component" value="Unassembled WGS sequence"/>
</dbReference>
<evidence type="ECO:0000313" key="3">
    <source>
        <dbReference type="Proteomes" id="UP000294656"/>
    </source>
</evidence>
<proteinExistence type="predicted"/>
<evidence type="ECO:0000313" key="2">
    <source>
        <dbReference type="EMBL" id="TDO98294.1"/>
    </source>
</evidence>
<dbReference type="OrthoDB" id="278639at2"/>
<keyword evidence="3" id="KW-1185">Reference proteome</keyword>
<organism evidence="2 3">
    <name type="scientific">Marinomonas balearica</name>
    <dbReference type="NCBI Taxonomy" id="491947"/>
    <lineage>
        <taxon>Bacteria</taxon>
        <taxon>Pseudomonadati</taxon>
        <taxon>Pseudomonadota</taxon>
        <taxon>Gammaproteobacteria</taxon>
        <taxon>Oceanospirillales</taxon>
        <taxon>Oceanospirillaceae</taxon>
        <taxon>Marinomonas</taxon>
    </lineage>
</organism>
<reference evidence="2 3" key="1">
    <citation type="submission" date="2019-03" db="EMBL/GenBank/DDBJ databases">
        <title>Genomic Encyclopedia of Type Strains, Phase III (KMG-III): the genomes of soil and plant-associated and newly described type strains.</title>
        <authorList>
            <person name="Whitman W."/>
        </authorList>
    </citation>
    <scope>NUCLEOTIDE SEQUENCE [LARGE SCALE GENOMIC DNA]</scope>
    <source>
        <strain evidence="2 3">CECT 7378</strain>
    </source>
</reference>
<evidence type="ECO:0000259" key="1">
    <source>
        <dbReference type="PROSITE" id="PS50801"/>
    </source>
</evidence>
<gene>
    <name evidence="2" type="ORF">DFP79_1935</name>
</gene>
<dbReference type="AlphaFoldDB" id="A0A4R6MA39"/>
<dbReference type="PROSITE" id="PS50801">
    <property type="entry name" value="STAS"/>
    <property type="match status" value="1"/>
</dbReference>
<dbReference type="GO" id="GO:0043856">
    <property type="term" value="F:anti-sigma factor antagonist activity"/>
    <property type="evidence" value="ECO:0007669"/>
    <property type="project" value="TreeGrafter"/>
</dbReference>
<accession>A0A4R6MA39</accession>
<dbReference type="PANTHER" id="PTHR33495:SF15">
    <property type="entry name" value="STAS DOMAIN-CONTAINING PROTEIN"/>
    <property type="match status" value="1"/>
</dbReference>
<dbReference type="InterPro" id="IPR002645">
    <property type="entry name" value="STAS_dom"/>
</dbReference>
<protein>
    <submittedName>
        <fullName evidence="2">Anti-anti-sigma factor</fullName>
    </submittedName>
</protein>
<dbReference type="RefSeq" id="WP_133503718.1">
    <property type="nucleotide sequence ID" value="NZ_SNXC01000011.1"/>
</dbReference>
<dbReference type="Gene3D" id="3.30.750.24">
    <property type="entry name" value="STAS domain"/>
    <property type="match status" value="1"/>
</dbReference>
<dbReference type="InterPro" id="IPR036513">
    <property type="entry name" value="STAS_dom_sf"/>
</dbReference>
<dbReference type="Pfam" id="PF01740">
    <property type="entry name" value="STAS"/>
    <property type="match status" value="1"/>
</dbReference>
<name>A0A4R6MA39_9GAMM</name>
<dbReference type="SUPFAM" id="SSF52091">
    <property type="entry name" value="SpoIIaa-like"/>
    <property type="match status" value="1"/>
</dbReference>
<dbReference type="EMBL" id="SNXC01000011">
    <property type="protein sequence ID" value="TDO98294.1"/>
    <property type="molecule type" value="Genomic_DNA"/>
</dbReference>
<comment type="caution">
    <text evidence="2">The sequence shown here is derived from an EMBL/GenBank/DDBJ whole genome shotgun (WGS) entry which is preliminary data.</text>
</comment>
<dbReference type="CDD" id="cd07043">
    <property type="entry name" value="STAS_anti-anti-sigma_factors"/>
    <property type="match status" value="1"/>
</dbReference>